<reference evidence="5 6" key="1">
    <citation type="submission" date="2013-03" db="EMBL/GenBank/DDBJ databases">
        <title>The Genome Sequence of Phialophora europaea CBS 101466.</title>
        <authorList>
            <consortium name="The Broad Institute Genomics Platform"/>
            <person name="Cuomo C."/>
            <person name="de Hoog S."/>
            <person name="Gorbushina A."/>
            <person name="Walker B."/>
            <person name="Young S.K."/>
            <person name="Zeng Q."/>
            <person name="Gargeya S."/>
            <person name="Fitzgerald M."/>
            <person name="Haas B."/>
            <person name="Abouelleil A."/>
            <person name="Allen A.W."/>
            <person name="Alvarado L."/>
            <person name="Arachchi H.M."/>
            <person name="Berlin A.M."/>
            <person name="Chapman S.B."/>
            <person name="Gainer-Dewar J."/>
            <person name="Goldberg J."/>
            <person name="Griggs A."/>
            <person name="Gujja S."/>
            <person name="Hansen M."/>
            <person name="Howarth C."/>
            <person name="Imamovic A."/>
            <person name="Ireland A."/>
            <person name="Larimer J."/>
            <person name="McCowan C."/>
            <person name="Murphy C."/>
            <person name="Pearson M."/>
            <person name="Poon T.W."/>
            <person name="Priest M."/>
            <person name="Roberts A."/>
            <person name="Saif S."/>
            <person name="Shea T."/>
            <person name="Sisk P."/>
            <person name="Sykes S."/>
            <person name="Wortman J."/>
            <person name="Nusbaum C."/>
            <person name="Birren B."/>
        </authorList>
    </citation>
    <scope>NUCLEOTIDE SEQUENCE [LARGE SCALE GENOMIC DNA]</scope>
    <source>
        <strain evidence="5 6">CBS 101466</strain>
    </source>
</reference>
<keyword evidence="2" id="KW-0479">Metal-binding</keyword>
<dbReference type="eggNOG" id="ENOG502SJZ2">
    <property type="taxonomic scope" value="Eukaryota"/>
</dbReference>
<dbReference type="GeneID" id="19975580"/>
<dbReference type="STRING" id="1220924.W2RLQ4"/>
<dbReference type="GO" id="GO:0046872">
    <property type="term" value="F:metal ion binding"/>
    <property type="evidence" value="ECO:0007669"/>
    <property type="project" value="UniProtKB-KW"/>
</dbReference>
<dbReference type="PANTHER" id="PTHR30502">
    <property type="entry name" value="2-KETO-3-DEOXY-L-RHAMNONATE ALDOLASE"/>
    <property type="match status" value="1"/>
</dbReference>
<dbReference type="RefSeq" id="XP_008720782.1">
    <property type="nucleotide sequence ID" value="XM_008722560.1"/>
</dbReference>
<comment type="similarity">
    <text evidence="1">Belongs to the HpcH/HpaI aldolase family.</text>
</comment>
<dbReference type="InterPro" id="IPR005000">
    <property type="entry name" value="Aldolase/citrate-lyase_domain"/>
</dbReference>
<evidence type="ECO:0000259" key="4">
    <source>
        <dbReference type="Pfam" id="PF03328"/>
    </source>
</evidence>
<feature type="domain" description="HpcH/HpaI aldolase/citrate lyase" evidence="4">
    <location>
        <begin position="35"/>
        <end position="254"/>
    </location>
</feature>
<evidence type="ECO:0000256" key="1">
    <source>
        <dbReference type="ARBA" id="ARBA00005568"/>
    </source>
</evidence>
<accession>W2RLQ4</accession>
<dbReference type="InterPro" id="IPR015813">
    <property type="entry name" value="Pyrv/PenolPyrv_kinase-like_dom"/>
</dbReference>
<protein>
    <recommendedName>
        <fullName evidence="4">HpcH/HpaI aldolase/citrate lyase domain-containing protein</fullName>
    </recommendedName>
</protein>
<evidence type="ECO:0000256" key="2">
    <source>
        <dbReference type="ARBA" id="ARBA00022723"/>
    </source>
</evidence>
<evidence type="ECO:0000313" key="6">
    <source>
        <dbReference type="Proteomes" id="UP000030752"/>
    </source>
</evidence>
<dbReference type="PANTHER" id="PTHR30502:SF0">
    <property type="entry name" value="PHOSPHOENOLPYRUVATE CARBOXYLASE FAMILY PROTEIN"/>
    <property type="match status" value="1"/>
</dbReference>
<sequence>MASTTPSIRQNNLLALSSQDRLCKAFGIKITTDVTIVSMAVTAGYDCLFIDLEHTTLSLRDASQLCITALASGITPFVRVPFQCGRGFVQRVLDMGAMGVVFPHIHGVEDAKAAVNSCKFPPQGSRSLTIGLPHFGLASVAPDVAMQELDATGSTVFIMIETQDALAAVDDIAALPGVEALLVGSNDLGQEMGCLGEWEGEVFMGALKRVGEACRRHGKVFAIAGLYHRPDVMEKVVNEMGARWVLGGLDAGLLAGAARQNCEGLMKLQR</sequence>
<dbReference type="InterPro" id="IPR050251">
    <property type="entry name" value="HpcH-HpaI_aldolase"/>
</dbReference>
<dbReference type="Pfam" id="PF03328">
    <property type="entry name" value="HpcH_HpaI"/>
    <property type="match status" value="1"/>
</dbReference>
<dbReference type="EMBL" id="KB822724">
    <property type="protein sequence ID" value="ETN37250.1"/>
    <property type="molecule type" value="Genomic_DNA"/>
</dbReference>
<evidence type="ECO:0000256" key="3">
    <source>
        <dbReference type="ARBA" id="ARBA00023239"/>
    </source>
</evidence>
<dbReference type="Proteomes" id="UP000030752">
    <property type="component" value="Unassembled WGS sequence"/>
</dbReference>
<dbReference type="AlphaFoldDB" id="W2RLQ4"/>
<evidence type="ECO:0000313" key="5">
    <source>
        <dbReference type="EMBL" id="ETN37250.1"/>
    </source>
</evidence>
<dbReference type="InParanoid" id="W2RLQ4"/>
<dbReference type="GO" id="GO:0005737">
    <property type="term" value="C:cytoplasm"/>
    <property type="evidence" value="ECO:0007669"/>
    <property type="project" value="TreeGrafter"/>
</dbReference>
<organism evidence="5 6">
    <name type="scientific">Cyphellophora europaea (strain CBS 101466)</name>
    <name type="common">Phialophora europaea</name>
    <dbReference type="NCBI Taxonomy" id="1220924"/>
    <lineage>
        <taxon>Eukaryota</taxon>
        <taxon>Fungi</taxon>
        <taxon>Dikarya</taxon>
        <taxon>Ascomycota</taxon>
        <taxon>Pezizomycotina</taxon>
        <taxon>Eurotiomycetes</taxon>
        <taxon>Chaetothyriomycetidae</taxon>
        <taxon>Chaetothyriales</taxon>
        <taxon>Cyphellophoraceae</taxon>
        <taxon>Cyphellophora</taxon>
    </lineage>
</organism>
<dbReference type="InterPro" id="IPR040442">
    <property type="entry name" value="Pyrv_kinase-like_dom_sf"/>
</dbReference>
<dbReference type="SUPFAM" id="SSF51621">
    <property type="entry name" value="Phosphoenolpyruvate/pyruvate domain"/>
    <property type="match status" value="1"/>
</dbReference>
<gene>
    <name evidence="5" type="ORF">HMPREF1541_08241</name>
</gene>
<proteinExistence type="inferred from homology"/>
<dbReference type="Gene3D" id="3.20.20.60">
    <property type="entry name" value="Phosphoenolpyruvate-binding domains"/>
    <property type="match status" value="1"/>
</dbReference>
<dbReference type="HOGENOM" id="CLU_059964_4_0_1"/>
<name>W2RLQ4_CYPE1</name>
<keyword evidence="6" id="KW-1185">Reference proteome</keyword>
<dbReference type="VEuPathDB" id="FungiDB:HMPREF1541_08241"/>
<dbReference type="GO" id="GO:0016832">
    <property type="term" value="F:aldehyde-lyase activity"/>
    <property type="evidence" value="ECO:0007669"/>
    <property type="project" value="TreeGrafter"/>
</dbReference>
<keyword evidence="3" id="KW-0456">Lyase</keyword>
<dbReference type="OrthoDB" id="1621678at2759"/>